<dbReference type="InterPro" id="IPR000515">
    <property type="entry name" value="MetI-like"/>
</dbReference>
<evidence type="ECO:0000256" key="4">
    <source>
        <dbReference type="ARBA" id="ARBA00022692"/>
    </source>
</evidence>
<dbReference type="InterPro" id="IPR035906">
    <property type="entry name" value="MetI-like_sf"/>
</dbReference>
<name>A0ABT5WXJ2_9SPHN</name>
<dbReference type="CDD" id="cd06261">
    <property type="entry name" value="TM_PBP2"/>
    <property type="match status" value="1"/>
</dbReference>
<feature type="transmembrane region" description="Helical" evidence="7">
    <location>
        <begin position="131"/>
        <end position="156"/>
    </location>
</feature>
<keyword evidence="2 7" id="KW-0813">Transport</keyword>
<organism evidence="9 10">
    <name type="scientific">Novosphingobium album</name>
    <name type="common">ex Liu et al. 2023</name>
    <dbReference type="NCBI Taxonomy" id="3031130"/>
    <lineage>
        <taxon>Bacteria</taxon>
        <taxon>Pseudomonadati</taxon>
        <taxon>Pseudomonadota</taxon>
        <taxon>Alphaproteobacteria</taxon>
        <taxon>Sphingomonadales</taxon>
        <taxon>Sphingomonadaceae</taxon>
        <taxon>Novosphingobium</taxon>
    </lineage>
</organism>
<feature type="transmembrane region" description="Helical" evidence="7">
    <location>
        <begin position="99"/>
        <end position="119"/>
    </location>
</feature>
<evidence type="ECO:0000313" key="9">
    <source>
        <dbReference type="EMBL" id="MDE8654604.1"/>
    </source>
</evidence>
<comment type="subcellular location">
    <subcellularLocation>
        <location evidence="1 7">Cell membrane</location>
        <topology evidence="1 7">Multi-pass membrane protein</topology>
    </subcellularLocation>
</comment>
<evidence type="ECO:0000256" key="7">
    <source>
        <dbReference type="RuleBase" id="RU363032"/>
    </source>
</evidence>
<evidence type="ECO:0000256" key="5">
    <source>
        <dbReference type="ARBA" id="ARBA00022989"/>
    </source>
</evidence>
<dbReference type="EMBL" id="JARESE010000092">
    <property type="protein sequence ID" value="MDE8654604.1"/>
    <property type="molecule type" value="Genomic_DNA"/>
</dbReference>
<evidence type="ECO:0000313" key="10">
    <source>
        <dbReference type="Proteomes" id="UP001216253"/>
    </source>
</evidence>
<sequence length="314" mass="33737">MIAYLFRRIGLALAILVVTVSLLFCVIHAVPGDPASVALGPRATAAMKAEFRAEMGLDRPVFVQFFMFVGRVMTGDLGTDVLTRQPVARLVLDVLPNTMVLAFASILWAVVAAIGLGLWCGLYPNGWADRLIGVISTSIIAVPTFVVAIYSLLIFAVQLRWFPAIGAGKSGDPLSYIHHLILPSFAVGLGWVGYLARIIRAAMLDVMSENHVRTYRAFGVSDTRIALRFVLPIVIVPVISVLGVGLGTLLSGAVLTEIVFDRPGLGRLAYDAVISRNYPVVTGTVVVTASLYLFCNLVADLCLARLSPDARAKL</sequence>
<evidence type="ECO:0000259" key="8">
    <source>
        <dbReference type="PROSITE" id="PS50928"/>
    </source>
</evidence>
<dbReference type="RefSeq" id="WP_275230725.1">
    <property type="nucleotide sequence ID" value="NZ_JARESE010000092.1"/>
</dbReference>
<dbReference type="PROSITE" id="PS50928">
    <property type="entry name" value="ABC_TM1"/>
    <property type="match status" value="1"/>
</dbReference>
<proteinExistence type="inferred from homology"/>
<reference evidence="9 10" key="1">
    <citation type="submission" date="2023-03" db="EMBL/GenBank/DDBJ databases">
        <title>NovoSphingobium album sp. nov. isolated from polycyclic aromatic hydrocarbons- and heavy-metal polluted soil.</title>
        <authorList>
            <person name="Liu Z."/>
            <person name="Wang K."/>
        </authorList>
    </citation>
    <scope>NUCLEOTIDE SEQUENCE [LARGE SCALE GENOMIC DNA]</scope>
    <source>
        <strain evidence="9 10">H3SJ31-1</strain>
    </source>
</reference>
<keyword evidence="3" id="KW-1003">Cell membrane</keyword>
<gene>
    <name evidence="9" type="ORF">PYV00_23175</name>
</gene>
<feature type="transmembrane region" description="Helical" evidence="7">
    <location>
        <begin position="229"/>
        <end position="260"/>
    </location>
</feature>
<dbReference type="Proteomes" id="UP001216253">
    <property type="component" value="Unassembled WGS sequence"/>
</dbReference>
<keyword evidence="5 7" id="KW-1133">Transmembrane helix</keyword>
<protein>
    <submittedName>
        <fullName evidence="9">ABC transporter permease</fullName>
    </submittedName>
</protein>
<evidence type="ECO:0000256" key="2">
    <source>
        <dbReference type="ARBA" id="ARBA00022448"/>
    </source>
</evidence>
<keyword evidence="4 7" id="KW-0812">Transmembrane</keyword>
<evidence type="ECO:0000256" key="3">
    <source>
        <dbReference type="ARBA" id="ARBA00022475"/>
    </source>
</evidence>
<dbReference type="Pfam" id="PF00528">
    <property type="entry name" value="BPD_transp_1"/>
    <property type="match status" value="1"/>
</dbReference>
<feature type="transmembrane region" description="Helical" evidence="7">
    <location>
        <begin position="176"/>
        <end position="196"/>
    </location>
</feature>
<comment type="similarity">
    <text evidence="7">Belongs to the binding-protein-dependent transport system permease family.</text>
</comment>
<dbReference type="PANTHER" id="PTHR43163">
    <property type="entry name" value="DIPEPTIDE TRANSPORT SYSTEM PERMEASE PROTEIN DPPB-RELATED"/>
    <property type="match status" value="1"/>
</dbReference>
<keyword evidence="10" id="KW-1185">Reference proteome</keyword>
<dbReference type="Gene3D" id="1.10.3720.10">
    <property type="entry name" value="MetI-like"/>
    <property type="match status" value="1"/>
</dbReference>
<comment type="caution">
    <text evidence="9">The sequence shown here is derived from an EMBL/GenBank/DDBJ whole genome shotgun (WGS) entry which is preliminary data.</text>
</comment>
<dbReference type="InterPro" id="IPR045621">
    <property type="entry name" value="BPD_transp_1_N"/>
</dbReference>
<feature type="transmembrane region" description="Helical" evidence="7">
    <location>
        <begin position="280"/>
        <end position="303"/>
    </location>
</feature>
<dbReference type="Pfam" id="PF19300">
    <property type="entry name" value="BPD_transp_1_N"/>
    <property type="match status" value="1"/>
</dbReference>
<dbReference type="PANTHER" id="PTHR43163:SF3">
    <property type="entry name" value="PEPTIDE ABC TRANSPORTER PERMEASE PROTEIN"/>
    <property type="match status" value="1"/>
</dbReference>
<keyword evidence="6 7" id="KW-0472">Membrane</keyword>
<accession>A0ABT5WXJ2</accession>
<evidence type="ECO:0000256" key="1">
    <source>
        <dbReference type="ARBA" id="ARBA00004651"/>
    </source>
</evidence>
<evidence type="ECO:0000256" key="6">
    <source>
        <dbReference type="ARBA" id="ARBA00023136"/>
    </source>
</evidence>
<feature type="domain" description="ABC transmembrane type-1" evidence="8">
    <location>
        <begin position="95"/>
        <end position="299"/>
    </location>
</feature>
<dbReference type="SUPFAM" id="SSF161098">
    <property type="entry name" value="MetI-like"/>
    <property type="match status" value="1"/>
</dbReference>